<organism evidence="1 2">
    <name type="scientific">Portunus trituberculatus</name>
    <name type="common">Swimming crab</name>
    <name type="synonym">Neptunus trituberculatus</name>
    <dbReference type="NCBI Taxonomy" id="210409"/>
    <lineage>
        <taxon>Eukaryota</taxon>
        <taxon>Metazoa</taxon>
        <taxon>Ecdysozoa</taxon>
        <taxon>Arthropoda</taxon>
        <taxon>Crustacea</taxon>
        <taxon>Multicrustacea</taxon>
        <taxon>Malacostraca</taxon>
        <taxon>Eumalacostraca</taxon>
        <taxon>Eucarida</taxon>
        <taxon>Decapoda</taxon>
        <taxon>Pleocyemata</taxon>
        <taxon>Brachyura</taxon>
        <taxon>Eubrachyura</taxon>
        <taxon>Portunoidea</taxon>
        <taxon>Portunidae</taxon>
        <taxon>Portuninae</taxon>
        <taxon>Portunus</taxon>
    </lineage>
</organism>
<keyword evidence="2" id="KW-1185">Reference proteome</keyword>
<reference evidence="1 2" key="1">
    <citation type="submission" date="2019-05" db="EMBL/GenBank/DDBJ databases">
        <title>Another draft genome of Portunus trituberculatus and its Hox gene families provides insights of decapod evolution.</title>
        <authorList>
            <person name="Jeong J.-H."/>
            <person name="Song I."/>
            <person name="Kim S."/>
            <person name="Choi T."/>
            <person name="Kim D."/>
            <person name="Ryu S."/>
            <person name="Kim W."/>
        </authorList>
    </citation>
    <scope>NUCLEOTIDE SEQUENCE [LARGE SCALE GENOMIC DNA]</scope>
    <source>
        <tissue evidence="1">Muscle</tissue>
    </source>
</reference>
<proteinExistence type="predicted"/>
<dbReference type="AlphaFoldDB" id="A0A5B7EYM1"/>
<comment type="caution">
    <text evidence="1">The sequence shown here is derived from an EMBL/GenBank/DDBJ whole genome shotgun (WGS) entry which is preliminary data.</text>
</comment>
<name>A0A5B7EYM1_PORTR</name>
<dbReference type="EMBL" id="VSRR010004601">
    <property type="protein sequence ID" value="MPC40160.1"/>
    <property type="molecule type" value="Genomic_DNA"/>
</dbReference>
<sequence length="70" mass="7202">MVLVMVAVVMKGDDDDDGDVDVCRRDDGKQMASVCVAGVRGGPLGMVMTAIVTTMTATLTADVGVKRSGI</sequence>
<gene>
    <name evidence="1" type="ORF">E2C01_033715</name>
</gene>
<accession>A0A5B7EYM1</accession>
<evidence type="ECO:0000313" key="2">
    <source>
        <dbReference type="Proteomes" id="UP000324222"/>
    </source>
</evidence>
<dbReference type="Proteomes" id="UP000324222">
    <property type="component" value="Unassembled WGS sequence"/>
</dbReference>
<evidence type="ECO:0000313" key="1">
    <source>
        <dbReference type="EMBL" id="MPC40160.1"/>
    </source>
</evidence>
<protein>
    <submittedName>
        <fullName evidence="1">Uncharacterized protein</fullName>
    </submittedName>
</protein>